<evidence type="ECO:0000256" key="2">
    <source>
        <dbReference type="ARBA" id="ARBA00022763"/>
    </source>
</evidence>
<dbReference type="InterPro" id="IPR027417">
    <property type="entry name" value="P-loop_NTPase"/>
</dbReference>
<dbReference type="SMART" id="SM00382">
    <property type="entry name" value="AAA"/>
    <property type="match status" value="1"/>
</dbReference>
<dbReference type="InterPro" id="IPR052511">
    <property type="entry name" value="ATP-dep_Helicase"/>
</dbReference>
<dbReference type="SMART" id="SM00490">
    <property type="entry name" value="HELICc"/>
    <property type="match status" value="1"/>
</dbReference>
<accession>A0A7Y6M8D2</accession>
<dbReference type="InterPro" id="IPR001650">
    <property type="entry name" value="Helicase_C-like"/>
</dbReference>
<evidence type="ECO:0000256" key="7">
    <source>
        <dbReference type="ARBA" id="ARBA00023204"/>
    </source>
</evidence>
<dbReference type="Pfam" id="PF19306">
    <property type="entry name" value="WHD_Lhr"/>
    <property type="match status" value="1"/>
</dbReference>
<feature type="compositionally biased region" description="Basic and acidic residues" evidence="9">
    <location>
        <begin position="99"/>
        <end position="115"/>
    </location>
</feature>
<name>A0A7Y6M8D2_9ACTN</name>
<dbReference type="PROSITE" id="PS51192">
    <property type="entry name" value="HELICASE_ATP_BIND_1"/>
    <property type="match status" value="1"/>
</dbReference>
<dbReference type="InterPro" id="IPR055369">
    <property type="entry name" value="WH2_Lhr"/>
</dbReference>
<evidence type="ECO:0000256" key="5">
    <source>
        <dbReference type="ARBA" id="ARBA00022840"/>
    </source>
</evidence>
<keyword evidence="1" id="KW-0547">Nucleotide-binding</keyword>
<dbReference type="SUPFAM" id="SSF52540">
    <property type="entry name" value="P-loop containing nucleoside triphosphate hydrolases"/>
    <property type="match status" value="1"/>
</dbReference>
<evidence type="ECO:0000256" key="1">
    <source>
        <dbReference type="ARBA" id="ARBA00022741"/>
    </source>
</evidence>
<dbReference type="InterPro" id="IPR013701">
    <property type="entry name" value="Lhr-like_DEAD/DEAH_assoc"/>
</dbReference>
<dbReference type="InterPro" id="IPR014001">
    <property type="entry name" value="Helicase_ATP-bd"/>
</dbReference>
<dbReference type="GO" id="GO:0006281">
    <property type="term" value="P:DNA repair"/>
    <property type="evidence" value="ECO:0007669"/>
    <property type="project" value="UniProtKB-KW"/>
</dbReference>
<dbReference type="Pfam" id="PF23236">
    <property type="entry name" value="WHD_2nd_Lhr"/>
    <property type="match status" value="1"/>
</dbReference>
<dbReference type="Pfam" id="PF00270">
    <property type="entry name" value="DEAD"/>
    <property type="match status" value="1"/>
</dbReference>
<dbReference type="PROSITE" id="PS51194">
    <property type="entry name" value="HELICASE_CTER"/>
    <property type="match status" value="1"/>
</dbReference>
<dbReference type="GO" id="GO:0005524">
    <property type="term" value="F:ATP binding"/>
    <property type="evidence" value="ECO:0007669"/>
    <property type="project" value="UniProtKB-KW"/>
</dbReference>
<evidence type="ECO:0000313" key="13">
    <source>
        <dbReference type="Proteomes" id="UP000586042"/>
    </source>
</evidence>
<dbReference type="Pfam" id="PF23234">
    <property type="entry name" value="WHD_4th_Lhr"/>
    <property type="match status" value="1"/>
</dbReference>
<evidence type="ECO:0000256" key="8">
    <source>
        <dbReference type="ARBA" id="ARBA00023235"/>
    </source>
</evidence>
<evidence type="ECO:0000313" key="12">
    <source>
        <dbReference type="EMBL" id="NUW37471.1"/>
    </source>
</evidence>
<evidence type="ECO:0000256" key="4">
    <source>
        <dbReference type="ARBA" id="ARBA00022806"/>
    </source>
</evidence>
<evidence type="ECO:0000259" key="11">
    <source>
        <dbReference type="PROSITE" id="PS51194"/>
    </source>
</evidence>
<dbReference type="PANTHER" id="PTHR47962">
    <property type="entry name" value="ATP-DEPENDENT HELICASE LHR-RELATED-RELATED"/>
    <property type="match status" value="1"/>
</dbReference>
<dbReference type="Proteomes" id="UP000586042">
    <property type="component" value="Unassembled WGS sequence"/>
</dbReference>
<evidence type="ECO:0000256" key="3">
    <source>
        <dbReference type="ARBA" id="ARBA00022801"/>
    </source>
</evidence>
<dbReference type="EMBL" id="JABWGN010000021">
    <property type="protein sequence ID" value="NUW37471.1"/>
    <property type="molecule type" value="Genomic_DNA"/>
</dbReference>
<keyword evidence="13" id="KW-1185">Reference proteome</keyword>
<keyword evidence="8" id="KW-0413">Isomerase</keyword>
<dbReference type="InterPro" id="IPR011545">
    <property type="entry name" value="DEAD/DEAH_box_helicase_dom"/>
</dbReference>
<feature type="domain" description="Helicase ATP-binding" evidence="10">
    <location>
        <begin position="62"/>
        <end position="294"/>
    </location>
</feature>
<feature type="region of interest" description="Disordered" evidence="9">
    <location>
        <begin position="99"/>
        <end position="146"/>
    </location>
</feature>
<feature type="domain" description="Helicase C-terminal" evidence="11">
    <location>
        <begin position="344"/>
        <end position="547"/>
    </location>
</feature>
<keyword evidence="7" id="KW-0234">DNA repair</keyword>
<dbReference type="Pfam" id="PF23235">
    <property type="entry name" value="WHD_3rd_Lhr"/>
    <property type="match status" value="1"/>
</dbReference>
<comment type="caution">
    <text evidence="12">The sequence shown here is derived from an EMBL/GenBank/DDBJ whole genome shotgun (WGS) entry which is preliminary data.</text>
</comment>
<keyword evidence="3" id="KW-0378">Hydrolase</keyword>
<dbReference type="GO" id="GO:0016887">
    <property type="term" value="F:ATP hydrolysis activity"/>
    <property type="evidence" value="ECO:0007669"/>
    <property type="project" value="TreeGrafter"/>
</dbReference>
<dbReference type="GO" id="GO:0004386">
    <property type="term" value="F:helicase activity"/>
    <property type="evidence" value="ECO:0007669"/>
    <property type="project" value="UniProtKB-KW"/>
</dbReference>
<proteinExistence type="predicted"/>
<protein>
    <submittedName>
        <fullName evidence="12">DEAD/DEAH box helicase</fullName>
    </submittedName>
</protein>
<dbReference type="InterPro" id="IPR055368">
    <property type="entry name" value="WH3_Lhr"/>
</dbReference>
<dbReference type="Pfam" id="PF00271">
    <property type="entry name" value="Helicase_C"/>
    <property type="match status" value="1"/>
</dbReference>
<gene>
    <name evidence="12" type="ORF">HTZ77_39645</name>
</gene>
<dbReference type="InterPro" id="IPR055367">
    <property type="entry name" value="WH4_Lhr"/>
</dbReference>
<dbReference type="Pfam" id="PF08494">
    <property type="entry name" value="DEAD_assoc"/>
    <property type="match status" value="1"/>
</dbReference>
<keyword evidence="5" id="KW-0067">ATP-binding</keyword>
<dbReference type="Gene3D" id="3.40.50.300">
    <property type="entry name" value="P-loop containing nucleotide triphosphate hydrolases"/>
    <property type="match status" value="2"/>
</dbReference>
<dbReference type="PANTHER" id="PTHR47962:SF5">
    <property type="entry name" value="ATP-DEPENDENT HELICASE LHR-RELATED"/>
    <property type="match status" value="1"/>
</dbReference>
<evidence type="ECO:0000256" key="9">
    <source>
        <dbReference type="SAM" id="MobiDB-lite"/>
    </source>
</evidence>
<keyword evidence="4 12" id="KW-0347">Helicase</keyword>
<sequence length="1655" mass="175948">MLTVALCPPACRSTTLGGHNAFSVGTARHYGQVSSLDHFSQVTREWFSGAFVAPTTAQEGAWRSIARGDNTLVVAPTGSGKTLAAFLWSLDRLAAEHAEHAEAAKSAESTEHAEGAEPGSPSGRRRSGGRGGRGGKDDTPPRSGTKVLYVSPLKALAVDVERNLRAPLTGLKQTARRLGLPVPEISVAIRSGDTPAEDRRRFAARPADILITTPESLFLLLTSQAREALRDVRTVIIDEVHAVAATKRGAHLALSLERLDALLDRPAQRIGLSATVRPVSEVAAFLGGSRPATVVQPPSDKRIEVDVVVPVEDMTEMEGAPRRDDGDGGGDLTPDPASRSIWPHVEDRLFDLIGAHSSTIVFANSRRLAERLCTRLNELAYERAYGADTVDLSIWETAPAEDEDAGGRPAGGAPVRRTPAEMMAQAGASKGVTTEIVRAHHGSVSKEERAQIEEALKSGRLPAVVATSSLELGIDMGAVDLVACVEAPPSVASGLQRIGRAGHQVGAVSKGVIFPKYRGDLVQTAVVAERMKNGEIEELRYPRNPLDVLAQQIVAMTALDEWTVDELEAVVRRAAPYATLPRTALEATLDMLAGRYPSEEFAELRPRVVWDRVTGTLRGRPGAQRLAVTNGGTIPDRGLFGVFLVGEKASRVGELDEEMVYESRVGDVFVLGATSWRIEDITADRVLVSPAPGQPGKLPFWHGDAPGRPAELGRAIGAFLREQAADGSDGRARAAGLDEYAAANLRSYLAEQREATGYVPDDRTLVVERFHDELGDWRVVIHSPYGARVHAPWALAINRRLHERYGLDVQAVHSDDGIVLRIPDTLAEPPSDVAAFDPEEIEQIVTEELGGSAMFASRFRECAGRALLLPRRTPGRRSPLWQQRQRAAHLLGVASKYASFPIVLETMRECLQDVFDVPGLVRLMRDIAARRVRVVEVETSQASPFAASLLFHYVGAFMYEGDAPLAERRAQALALDTSLLAELLGQADLRELLDPDVISDAERELARLDRPLRDAEDLADLLRSHGPLLAPDVSVRGGDPAWLEELERARRAIRVRVAGEEQWAAIEDAARMRDALGVPLPVGVPHAFLEPVADPLADLVARHARTRGPFHAGTAAARFGLGVAVVRDALHRLAASGRVVNGEFRPGGRGEEWCDAGVLRMLRRRSLARLRKEVEPVAPETLALFLPAWHGITGSAGPAGAAGPGGPGATGLAGDGTATGYGGATRAAGATGATGAAGAARAMDALVHAVEQLQGAAVPASALESLVLPSRVPGYHPALLDELTSSGEVIWAGQGSLPGGDGWVSLYFADTSPLLMPEPAEITMTPVHDHVLEALGGGGALFFRGLSDRLGSLDDTALATALWDLVWSGRVSGDTLAPLRATLGSGRPAHRPATTRRRRAVLPTRSGPPTVGGRWWLLPAPAGDATQRAQAQAEALLERHGVLTRGAVTSERLPGGFSPVYQVLRAYEESGRCRRGYFVESLGGAQFALPGAVDRMRAMAPSLAPAAEPPGPGLSLDGPHGRAGGVRPGERGGTRRAVVLAAADPANPYGAALPWPAHPGDVGHKPGRKAGALVVLVDGFLVLYVERGGKTLLSFTDDERLRPAVDALALAVRDGALGKLTVERADGASITESPLAEALEAAGFHPTPRGLRLRA</sequence>
<feature type="region of interest" description="Disordered" evidence="9">
    <location>
        <begin position="314"/>
        <end position="340"/>
    </location>
</feature>
<dbReference type="SMART" id="SM00487">
    <property type="entry name" value="DEXDc"/>
    <property type="match status" value="1"/>
</dbReference>
<organism evidence="12 13">
    <name type="scientific">Nonomuraea montanisoli</name>
    <dbReference type="NCBI Taxonomy" id="2741721"/>
    <lineage>
        <taxon>Bacteria</taxon>
        <taxon>Bacillati</taxon>
        <taxon>Actinomycetota</taxon>
        <taxon>Actinomycetes</taxon>
        <taxon>Streptosporangiales</taxon>
        <taxon>Streptosporangiaceae</taxon>
        <taxon>Nonomuraea</taxon>
    </lineage>
</organism>
<evidence type="ECO:0000256" key="6">
    <source>
        <dbReference type="ARBA" id="ARBA00023125"/>
    </source>
</evidence>
<keyword evidence="2" id="KW-0227">DNA damage</keyword>
<keyword evidence="6" id="KW-0238">DNA-binding</keyword>
<evidence type="ECO:0000259" key="10">
    <source>
        <dbReference type="PROSITE" id="PS51192"/>
    </source>
</evidence>
<reference evidence="12 13" key="1">
    <citation type="submission" date="2020-06" db="EMBL/GenBank/DDBJ databases">
        <title>Nonomuraea sp. SMC257, a novel actinomycete isolated from soil.</title>
        <authorList>
            <person name="Chanama M."/>
        </authorList>
    </citation>
    <scope>NUCLEOTIDE SEQUENCE [LARGE SCALE GENOMIC DNA]</scope>
    <source>
        <strain evidence="12 13">SMC257</strain>
    </source>
</reference>
<dbReference type="GO" id="GO:0003677">
    <property type="term" value="F:DNA binding"/>
    <property type="evidence" value="ECO:0007669"/>
    <property type="project" value="UniProtKB-KW"/>
</dbReference>
<dbReference type="InterPro" id="IPR045628">
    <property type="entry name" value="Lhr_WH_dom"/>
</dbReference>
<feature type="region of interest" description="Disordered" evidence="9">
    <location>
        <begin position="1504"/>
        <end position="1531"/>
    </location>
</feature>
<dbReference type="InterPro" id="IPR003593">
    <property type="entry name" value="AAA+_ATPase"/>
</dbReference>